<name>A0A285MCU2_9FLAO</name>
<dbReference type="GO" id="GO:0045454">
    <property type="term" value="P:cell redox homeostasis"/>
    <property type="evidence" value="ECO:0007669"/>
    <property type="project" value="TreeGrafter"/>
</dbReference>
<dbReference type="Pfam" id="PF04784">
    <property type="entry name" value="DUF547"/>
    <property type="match status" value="1"/>
</dbReference>
<dbReference type="AlphaFoldDB" id="A0A285MCU2"/>
<keyword evidence="4" id="KW-1185">Reference proteome</keyword>
<evidence type="ECO:0000256" key="1">
    <source>
        <dbReference type="SAM" id="SignalP"/>
    </source>
</evidence>
<feature type="domain" description="DUF547" evidence="2">
    <location>
        <begin position="89"/>
        <end position="189"/>
    </location>
</feature>
<dbReference type="GO" id="GO:0009055">
    <property type="term" value="F:electron transfer activity"/>
    <property type="evidence" value="ECO:0007669"/>
    <property type="project" value="TreeGrafter"/>
</dbReference>
<dbReference type="PANTHER" id="PTHR34386">
    <property type="entry name" value="GLUTAREDOXIN"/>
    <property type="match status" value="1"/>
</dbReference>
<proteinExistence type="predicted"/>
<feature type="signal peptide" evidence="1">
    <location>
        <begin position="1"/>
        <end position="37"/>
    </location>
</feature>
<dbReference type="EMBL" id="OBEH01000001">
    <property type="protein sequence ID" value="SNY94523.1"/>
    <property type="molecule type" value="Genomic_DNA"/>
</dbReference>
<reference evidence="4" key="1">
    <citation type="submission" date="2017-09" db="EMBL/GenBank/DDBJ databases">
        <authorList>
            <person name="Varghese N."/>
            <person name="Submissions S."/>
        </authorList>
    </citation>
    <scope>NUCLEOTIDE SEQUENCE [LARGE SCALE GENOMIC DNA]</scope>
    <source>
        <strain evidence="4">DSM 25885</strain>
    </source>
</reference>
<evidence type="ECO:0000313" key="3">
    <source>
        <dbReference type="EMBL" id="SNY94523.1"/>
    </source>
</evidence>
<accession>A0A285MCU2</accession>
<protein>
    <recommendedName>
        <fullName evidence="2">DUF547 domain-containing protein</fullName>
    </recommendedName>
</protein>
<keyword evidence="1" id="KW-0732">Signal</keyword>
<feature type="chain" id="PRO_5012877082" description="DUF547 domain-containing protein" evidence="1">
    <location>
        <begin position="38"/>
        <end position="256"/>
    </location>
</feature>
<sequence>MHSTEGAVLPNTNYKKMNYSKTLTAFLLLITFQFGFAQDTTTFFDKADSFFKTHVSNGRVDYVAIKANSGSLNELLDLAKNISISKGDAETYQAFWINGYNLSVIKGIVDNYPIKSPLDKGGFFDKITYDIGGENITLNDIENKLLRANFPKEARFHFVLVCAGLGCPPIINNAYLPNTLDAQLQKQTELALNNPNFVRIKGKRVGLSQIFEWYKGDFTQDGKTLVDYVNLYRNEKIDSKAKVSYYPYDWSLNETK</sequence>
<evidence type="ECO:0000259" key="2">
    <source>
        <dbReference type="Pfam" id="PF04784"/>
    </source>
</evidence>
<dbReference type="InterPro" id="IPR051548">
    <property type="entry name" value="Grx-like_ET"/>
</dbReference>
<dbReference type="Proteomes" id="UP000219048">
    <property type="component" value="Unassembled WGS sequence"/>
</dbReference>
<dbReference type="InterPro" id="IPR006869">
    <property type="entry name" value="DUF547"/>
</dbReference>
<organism evidence="3 4">
    <name type="scientific">Flagellimonas pacifica</name>
    <dbReference type="NCBI Taxonomy" id="1247520"/>
    <lineage>
        <taxon>Bacteria</taxon>
        <taxon>Pseudomonadati</taxon>
        <taxon>Bacteroidota</taxon>
        <taxon>Flavobacteriia</taxon>
        <taxon>Flavobacteriales</taxon>
        <taxon>Flavobacteriaceae</taxon>
        <taxon>Flagellimonas</taxon>
    </lineage>
</organism>
<dbReference type="PANTHER" id="PTHR34386:SF1">
    <property type="entry name" value="GLUTAREDOXIN-LIKE PROTEIN NRDH"/>
    <property type="match status" value="1"/>
</dbReference>
<evidence type="ECO:0000313" key="4">
    <source>
        <dbReference type="Proteomes" id="UP000219048"/>
    </source>
</evidence>
<gene>
    <name evidence="3" type="ORF">SAMN06265377_0183</name>
</gene>